<evidence type="ECO:0000313" key="11">
    <source>
        <dbReference type="Proteomes" id="UP000233256"/>
    </source>
</evidence>
<keyword evidence="7 8" id="KW-0472">Membrane</keyword>
<dbReference type="FunFam" id="1.20.81.30:FF:000001">
    <property type="entry name" value="Type II secretion system protein F"/>
    <property type="match status" value="1"/>
</dbReference>
<dbReference type="Proteomes" id="UP000233256">
    <property type="component" value="Unassembled WGS sequence"/>
</dbReference>
<dbReference type="GO" id="GO:0005886">
    <property type="term" value="C:plasma membrane"/>
    <property type="evidence" value="ECO:0007669"/>
    <property type="project" value="UniProtKB-SubCell"/>
</dbReference>
<comment type="subcellular location">
    <subcellularLocation>
        <location evidence="1">Cell inner membrane</location>
        <topology evidence="1">Multi-pass membrane protein</topology>
    </subcellularLocation>
</comment>
<comment type="caution">
    <text evidence="10">The sequence shown here is derived from an EMBL/GenBank/DDBJ whole genome shotgun (WGS) entry which is preliminary data.</text>
</comment>
<evidence type="ECO:0000313" key="10">
    <source>
        <dbReference type="EMBL" id="PKK90679.1"/>
    </source>
</evidence>
<proteinExistence type="inferred from homology"/>
<evidence type="ECO:0000256" key="3">
    <source>
        <dbReference type="ARBA" id="ARBA00022475"/>
    </source>
</evidence>
<accession>A0A2N1PQS2</accession>
<reference evidence="10 11" key="1">
    <citation type="journal article" date="2017" name="ISME J.">
        <title>Potential for microbial H2 and metal transformations associated with novel bacteria and archaea in deep terrestrial subsurface sediments.</title>
        <authorList>
            <person name="Hernsdorf A.W."/>
            <person name="Amano Y."/>
            <person name="Miyakawa K."/>
            <person name="Ise K."/>
            <person name="Suzuki Y."/>
            <person name="Anantharaman K."/>
            <person name="Probst A."/>
            <person name="Burstein D."/>
            <person name="Thomas B.C."/>
            <person name="Banfield J.F."/>
        </authorList>
    </citation>
    <scope>NUCLEOTIDE SEQUENCE [LARGE SCALE GENOMIC DNA]</scope>
    <source>
        <strain evidence="10">HGW-Wallbacteria-1</strain>
    </source>
</reference>
<evidence type="ECO:0000259" key="9">
    <source>
        <dbReference type="Pfam" id="PF00482"/>
    </source>
</evidence>
<dbReference type="Pfam" id="PF00482">
    <property type="entry name" value="T2SSF"/>
    <property type="match status" value="2"/>
</dbReference>
<feature type="domain" description="Type II secretion system protein GspF" evidence="9">
    <location>
        <begin position="70"/>
        <end position="193"/>
    </location>
</feature>
<feature type="domain" description="Type II secretion system protein GspF" evidence="9">
    <location>
        <begin position="274"/>
        <end position="395"/>
    </location>
</feature>
<organism evidence="10 11">
    <name type="scientific">Candidatus Wallbacteria bacterium HGW-Wallbacteria-1</name>
    <dbReference type="NCBI Taxonomy" id="2013854"/>
    <lineage>
        <taxon>Bacteria</taxon>
        <taxon>Candidatus Walliibacteriota</taxon>
    </lineage>
</organism>
<evidence type="ECO:0000256" key="6">
    <source>
        <dbReference type="ARBA" id="ARBA00022989"/>
    </source>
</evidence>
<keyword evidence="6 8" id="KW-1133">Transmembrane helix</keyword>
<sequence length="405" mass="46151">MPTYIYRAETQDQKVVLDQLEALSLEHAASILINNGLRIINLREQSNGHIFEKKVQKTFGIITLEDTFLFTRYFAIFQRSGISMIRSLEILRKRARNARFREIIESILADVNGGHTLHYAFFKHPVAFDPFFVSMVRIGEESGRLHEALDRLATKIEKKMELRRKIMGVLAYPVVLLTAIFIIVSFFLVKILPNFASFFEAMSIELPAITKLVLAISLWFKEYYPLIPAGVLFIAVIFKVFLATESGRFSWDRFVLRIPLFGNLVKQTSVSEIFRNISLLYESGYSIVNAFKLSIAGVENVYINSRLIMAVEDIESGITVSESLYRSGVIDDLALDMIMVGEETNKFDIMIRSIADFFEKEVDYVVQTIIRRVEPLMLLILGVLVGSILIAVYLPIFTSVDAVPM</sequence>
<evidence type="ECO:0000256" key="1">
    <source>
        <dbReference type="ARBA" id="ARBA00004429"/>
    </source>
</evidence>
<evidence type="ECO:0000256" key="7">
    <source>
        <dbReference type="ARBA" id="ARBA00023136"/>
    </source>
</evidence>
<evidence type="ECO:0000256" key="2">
    <source>
        <dbReference type="ARBA" id="ARBA00005745"/>
    </source>
</evidence>
<dbReference type="AlphaFoldDB" id="A0A2N1PQS2"/>
<dbReference type="Gene3D" id="1.20.81.30">
    <property type="entry name" value="Type II secretion system (T2SS), domain F"/>
    <property type="match status" value="2"/>
</dbReference>
<feature type="transmembrane region" description="Helical" evidence="8">
    <location>
        <begin position="376"/>
        <end position="396"/>
    </location>
</feature>
<dbReference type="InterPro" id="IPR018076">
    <property type="entry name" value="T2SS_GspF_dom"/>
</dbReference>
<evidence type="ECO:0000256" key="8">
    <source>
        <dbReference type="SAM" id="Phobius"/>
    </source>
</evidence>
<keyword evidence="3" id="KW-1003">Cell membrane</keyword>
<dbReference type="InterPro" id="IPR042094">
    <property type="entry name" value="T2SS_GspF_sf"/>
</dbReference>
<dbReference type="PANTHER" id="PTHR30012">
    <property type="entry name" value="GENERAL SECRETION PATHWAY PROTEIN"/>
    <property type="match status" value="1"/>
</dbReference>
<dbReference type="InterPro" id="IPR003004">
    <property type="entry name" value="GspF/PilC"/>
</dbReference>
<keyword evidence="4" id="KW-0997">Cell inner membrane</keyword>
<feature type="transmembrane region" description="Helical" evidence="8">
    <location>
        <begin position="223"/>
        <end position="243"/>
    </location>
</feature>
<dbReference type="PANTHER" id="PTHR30012:SF0">
    <property type="entry name" value="TYPE II SECRETION SYSTEM PROTEIN F-RELATED"/>
    <property type="match status" value="1"/>
</dbReference>
<evidence type="ECO:0000256" key="5">
    <source>
        <dbReference type="ARBA" id="ARBA00022692"/>
    </source>
</evidence>
<keyword evidence="5 8" id="KW-0812">Transmembrane</keyword>
<comment type="similarity">
    <text evidence="2">Belongs to the GSP F family.</text>
</comment>
<evidence type="ECO:0000256" key="4">
    <source>
        <dbReference type="ARBA" id="ARBA00022519"/>
    </source>
</evidence>
<dbReference type="PRINTS" id="PR00812">
    <property type="entry name" value="BCTERIALGSPF"/>
</dbReference>
<feature type="transmembrane region" description="Helical" evidence="8">
    <location>
        <begin position="169"/>
        <end position="189"/>
    </location>
</feature>
<gene>
    <name evidence="10" type="ORF">CVV64_07290</name>
</gene>
<protein>
    <recommendedName>
        <fullName evidence="9">Type II secretion system protein GspF domain-containing protein</fullName>
    </recommendedName>
</protein>
<name>A0A2N1PQS2_9BACT</name>
<dbReference type="EMBL" id="PGXC01000004">
    <property type="protein sequence ID" value="PKK90679.1"/>
    <property type="molecule type" value="Genomic_DNA"/>
</dbReference>